<dbReference type="Pfam" id="PF00528">
    <property type="entry name" value="BPD_transp_1"/>
    <property type="match status" value="1"/>
</dbReference>
<sequence length="275" mass="31464">MKIRKKTLQCLFILLGVVIAVLWLLPVYILVISSIKEPASIFLFHLFPPAEEIRLQNFVDVFQKVKFLRYILNSFVIATTVTLVALLFHMMAGFAFSTLRFPLKKTIFTWMISTMMISFSVIMIPLFIIVKSLGLIDTLWAVILPMIPHAYGIFLYRQFFKGVPRDLYEAGIIDGASHFKILFRVYTPLSVPITLTMAVSFFLTNWNNYLWPMVVTQKQDLWVVQVAISSFKDAYSAQWNLILAASVIAAIPTIVLFVIFQRYFVEGIKLSGVKG</sequence>
<dbReference type="RefSeq" id="WP_249317588.1">
    <property type="nucleotide sequence ID" value="NZ_JACRSN010000001.1"/>
</dbReference>
<dbReference type="Proteomes" id="UP000651482">
    <property type="component" value="Unassembled WGS sequence"/>
</dbReference>
<evidence type="ECO:0000256" key="6">
    <source>
        <dbReference type="ARBA" id="ARBA00023136"/>
    </source>
</evidence>
<keyword evidence="4 7" id="KW-0812">Transmembrane</keyword>
<evidence type="ECO:0000313" key="9">
    <source>
        <dbReference type="EMBL" id="MBC8532424.1"/>
    </source>
</evidence>
<keyword evidence="10" id="KW-1185">Reference proteome</keyword>
<evidence type="ECO:0000259" key="8">
    <source>
        <dbReference type="PROSITE" id="PS50928"/>
    </source>
</evidence>
<reference evidence="9" key="1">
    <citation type="submission" date="2020-08" db="EMBL/GenBank/DDBJ databases">
        <title>Genome public.</title>
        <authorList>
            <person name="Liu C."/>
            <person name="Sun Q."/>
        </authorList>
    </citation>
    <scope>NUCLEOTIDE SEQUENCE</scope>
    <source>
        <strain evidence="9">NSJ-40</strain>
    </source>
</reference>
<proteinExistence type="inferred from homology"/>
<comment type="subcellular location">
    <subcellularLocation>
        <location evidence="1 7">Cell membrane</location>
        <topology evidence="1 7">Multi-pass membrane protein</topology>
    </subcellularLocation>
</comment>
<evidence type="ECO:0000256" key="1">
    <source>
        <dbReference type="ARBA" id="ARBA00004651"/>
    </source>
</evidence>
<feature type="transmembrane region" description="Helical" evidence="7">
    <location>
        <begin position="108"/>
        <end position="133"/>
    </location>
</feature>
<dbReference type="AlphaFoldDB" id="A0A926D7S8"/>
<organism evidence="9 10">
    <name type="scientific">Yeguia hominis</name>
    <dbReference type="NCBI Taxonomy" id="2763662"/>
    <lineage>
        <taxon>Bacteria</taxon>
        <taxon>Bacillati</taxon>
        <taxon>Bacillota</taxon>
        <taxon>Clostridia</taxon>
        <taxon>Eubacteriales</taxon>
        <taxon>Yeguiaceae</taxon>
        <taxon>Yeguia</taxon>
    </lineage>
</organism>
<dbReference type="PANTHER" id="PTHR43744:SF12">
    <property type="entry name" value="ABC TRANSPORTER PERMEASE PROTEIN MG189-RELATED"/>
    <property type="match status" value="1"/>
</dbReference>
<dbReference type="Gene3D" id="1.10.3720.10">
    <property type="entry name" value="MetI-like"/>
    <property type="match status" value="1"/>
</dbReference>
<dbReference type="InterPro" id="IPR035906">
    <property type="entry name" value="MetI-like_sf"/>
</dbReference>
<feature type="transmembrane region" description="Helical" evidence="7">
    <location>
        <begin position="12"/>
        <end position="35"/>
    </location>
</feature>
<dbReference type="InterPro" id="IPR000515">
    <property type="entry name" value="MetI-like"/>
</dbReference>
<feature type="domain" description="ABC transmembrane type-1" evidence="8">
    <location>
        <begin position="71"/>
        <end position="260"/>
    </location>
</feature>
<keyword evidence="3" id="KW-1003">Cell membrane</keyword>
<keyword evidence="5 7" id="KW-1133">Transmembrane helix</keyword>
<keyword evidence="2 7" id="KW-0813">Transport</keyword>
<feature type="transmembrane region" description="Helical" evidence="7">
    <location>
        <begin position="139"/>
        <end position="160"/>
    </location>
</feature>
<name>A0A926D7S8_9FIRM</name>
<protein>
    <submittedName>
        <fullName evidence="9">Carbohydrate ABC transporter permease</fullName>
    </submittedName>
</protein>
<accession>A0A926D7S8</accession>
<feature type="transmembrane region" description="Helical" evidence="7">
    <location>
        <begin position="181"/>
        <end position="203"/>
    </location>
</feature>
<evidence type="ECO:0000256" key="3">
    <source>
        <dbReference type="ARBA" id="ARBA00022475"/>
    </source>
</evidence>
<dbReference type="CDD" id="cd06261">
    <property type="entry name" value="TM_PBP2"/>
    <property type="match status" value="1"/>
</dbReference>
<dbReference type="GO" id="GO:0005886">
    <property type="term" value="C:plasma membrane"/>
    <property type="evidence" value="ECO:0007669"/>
    <property type="project" value="UniProtKB-SubCell"/>
</dbReference>
<comment type="similarity">
    <text evidence="7">Belongs to the binding-protein-dependent transport system permease family.</text>
</comment>
<feature type="transmembrane region" description="Helical" evidence="7">
    <location>
        <begin position="239"/>
        <end position="260"/>
    </location>
</feature>
<evidence type="ECO:0000256" key="7">
    <source>
        <dbReference type="RuleBase" id="RU363032"/>
    </source>
</evidence>
<dbReference type="SUPFAM" id="SSF161098">
    <property type="entry name" value="MetI-like"/>
    <property type="match status" value="1"/>
</dbReference>
<dbReference type="GO" id="GO:0055085">
    <property type="term" value="P:transmembrane transport"/>
    <property type="evidence" value="ECO:0007669"/>
    <property type="project" value="InterPro"/>
</dbReference>
<dbReference type="PROSITE" id="PS50928">
    <property type="entry name" value="ABC_TM1"/>
    <property type="match status" value="1"/>
</dbReference>
<comment type="caution">
    <text evidence="9">The sequence shown here is derived from an EMBL/GenBank/DDBJ whole genome shotgun (WGS) entry which is preliminary data.</text>
</comment>
<dbReference type="PANTHER" id="PTHR43744">
    <property type="entry name" value="ABC TRANSPORTER PERMEASE PROTEIN MG189-RELATED-RELATED"/>
    <property type="match status" value="1"/>
</dbReference>
<evidence type="ECO:0000256" key="2">
    <source>
        <dbReference type="ARBA" id="ARBA00022448"/>
    </source>
</evidence>
<dbReference type="EMBL" id="JACRSN010000001">
    <property type="protein sequence ID" value="MBC8532424.1"/>
    <property type="molecule type" value="Genomic_DNA"/>
</dbReference>
<keyword evidence="6 7" id="KW-0472">Membrane</keyword>
<evidence type="ECO:0000313" key="10">
    <source>
        <dbReference type="Proteomes" id="UP000651482"/>
    </source>
</evidence>
<evidence type="ECO:0000256" key="5">
    <source>
        <dbReference type="ARBA" id="ARBA00022989"/>
    </source>
</evidence>
<evidence type="ECO:0000256" key="4">
    <source>
        <dbReference type="ARBA" id="ARBA00022692"/>
    </source>
</evidence>
<feature type="transmembrane region" description="Helical" evidence="7">
    <location>
        <begin position="70"/>
        <end position="96"/>
    </location>
</feature>
<gene>
    <name evidence="9" type="ORF">IAG03_00075</name>
</gene>